<dbReference type="CDD" id="cd15239">
    <property type="entry name" value="7tm_YRO2_fungal-like"/>
    <property type="match status" value="1"/>
</dbReference>
<keyword evidence="5 6" id="KW-0472">Membrane</keyword>
<dbReference type="InterPro" id="IPR043476">
    <property type="entry name" value="Yro2-like_7TM"/>
</dbReference>
<dbReference type="SMART" id="SM01021">
    <property type="entry name" value="Bac_rhodopsin"/>
    <property type="match status" value="1"/>
</dbReference>
<dbReference type="SUPFAM" id="SSF81321">
    <property type="entry name" value="Family A G protein-coupled receptor-like"/>
    <property type="match status" value="1"/>
</dbReference>
<dbReference type="Pfam" id="PF01036">
    <property type="entry name" value="Bac_rhodopsin"/>
    <property type="match status" value="1"/>
</dbReference>
<dbReference type="GO" id="GO:0005783">
    <property type="term" value="C:endoplasmic reticulum"/>
    <property type="evidence" value="ECO:0007669"/>
    <property type="project" value="TreeGrafter"/>
</dbReference>
<dbReference type="InterPro" id="IPR001425">
    <property type="entry name" value="Arc/bac/fun_rhodopsins"/>
</dbReference>
<evidence type="ECO:0000256" key="6">
    <source>
        <dbReference type="SAM" id="Phobius"/>
    </source>
</evidence>
<feature type="transmembrane region" description="Helical" evidence="6">
    <location>
        <begin position="102"/>
        <end position="123"/>
    </location>
</feature>
<accession>A0AAN6QBI4</accession>
<dbReference type="PRINTS" id="PR00251">
    <property type="entry name" value="BACTRLOPSIN"/>
</dbReference>
<comment type="subcellular location">
    <subcellularLocation>
        <location evidence="1">Membrane</location>
        <topology evidence="1">Multi-pass membrane protein</topology>
    </subcellularLocation>
</comment>
<feature type="transmembrane region" description="Helical" evidence="6">
    <location>
        <begin position="59"/>
        <end position="82"/>
    </location>
</feature>
<dbReference type="AlphaFoldDB" id="A0AAN6QBI4"/>
<keyword evidence="8" id="KW-1185">Reference proteome</keyword>
<evidence type="ECO:0000256" key="3">
    <source>
        <dbReference type="ARBA" id="ARBA00022692"/>
    </source>
</evidence>
<sequence>MVALFPRNDALNVHPPAGNQYLTTNGSNWLFTVTTIFGVSLLVLYGLKFKARAGERFFHYLFILANFVGMIAYFAMASDLAWDPVRQSNELDRSGPIRQIFWAKYVFWVVEFPVLIIALGVLSGVAWATILYNVALSWIWIISYLVAAYTTSNYKWGFFAFGFLAHIFLLISTMHHGRGSAGRVGAGRDYTMLAGWVNLVWLLFPIAWGLSDGGNYIGVTPSLIWFGVMDLALLTVTSFAVVFLSRRWDYGALNIAFTQYGRVHAPGGHYPEKHAPAATAPAAGTV</sequence>
<reference evidence="7" key="2">
    <citation type="submission" date="2023-05" db="EMBL/GenBank/DDBJ databases">
        <authorList>
            <consortium name="Lawrence Berkeley National Laboratory"/>
            <person name="Steindorff A."/>
            <person name="Hensen N."/>
            <person name="Bonometti L."/>
            <person name="Westerberg I."/>
            <person name="Brannstrom I.O."/>
            <person name="Guillou S."/>
            <person name="Cros-Aarteil S."/>
            <person name="Calhoun S."/>
            <person name="Haridas S."/>
            <person name="Kuo A."/>
            <person name="Mondo S."/>
            <person name="Pangilinan J."/>
            <person name="Riley R."/>
            <person name="Labutti K."/>
            <person name="Andreopoulos B."/>
            <person name="Lipzen A."/>
            <person name="Chen C."/>
            <person name="Yanf M."/>
            <person name="Daum C."/>
            <person name="Ng V."/>
            <person name="Clum A."/>
            <person name="Ohm R."/>
            <person name="Martin F."/>
            <person name="Silar P."/>
            <person name="Natvig D."/>
            <person name="Lalanne C."/>
            <person name="Gautier V."/>
            <person name="Ament-Velasquez S.L."/>
            <person name="Kruys A."/>
            <person name="Hutchinson M.I."/>
            <person name="Powell A.J."/>
            <person name="Barry K."/>
            <person name="Miller A.N."/>
            <person name="Grigoriev I.V."/>
            <person name="Debuchy R."/>
            <person name="Gladieux P."/>
            <person name="Thoren M.H."/>
            <person name="Johannesson H."/>
        </authorList>
    </citation>
    <scope>NUCLEOTIDE SEQUENCE</scope>
    <source>
        <strain evidence="7">CBS 508.74</strain>
    </source>
</reference>
<dbReference type="Gene3D" id="1.20.1070.10">
    <property type="entry name" value="Rhodopsin 7-helix transmembrane proteins"/>
    <property type="match status" value="1"/>
</dbReference>
<evidence type="ECO:0000313" key="8">
    <source>
        <dbReference type="Proteomes" id="UP001302812"/>
    </source>
</evidence>
<dbReference type="Proteomes" id="UP001302812">
    <property type="component" value="Unassembled WGS sequence"/>
</dbReference>
<evidence type="ECO:0000256" key="2">
    <source>
        <dbReference type="ARBA" id="ARBA00008130"/>
    </source>
</evidence>
<feature type="transmembrane region" description="Helical" evidence="6">
    <location>
        <begin position="193"/>
        <end position="211"/>
    </location>
</feature>
<keyword evidence="7" id="KW-0675">Receptor</keyword>
<evidence type="ECO:0000256" key="5">
    <source>
        <dbReference type="ARBA" id="ARBA00023136"/>
    </source>
</evidence>
<feature type="transmembrane region" description="Helical" evidence="6">
    <location>
        <begin position="223"/>
        <end position="244"/>
    </location>
</feature>
<gene>
    <name evidence="7" type="ORF">N656DRAFT_793375</name>
</gene>
<keyword evidence="3 6" id="KW-0812">Transmembrane</keyword>
<comment type="caution">
    <text evidence="7">The sequence shown here is derived from an EMBL/GenBank/DDBJ whole genome shotgun (WGS) entry which is preliminary data.</text>
</comment>
<comment type="similarity">
    <text evidence="2">Belongs to the archaeal/bacterial/fungal opsin family.</text>
</comment>
<evidence type="ECO:0000313" key="7">
    <source>
        <dbReference type="EMBL" id="KAK4107162.1"/>
    </source>
</evidence>
<dbReference type="PANTHER" id="PTHR28286">
    <property type="match status" value="1"/>
</dbReference>
<proteinExistence type="inferred from homology"/>
<feature type="transmembrane region" description="Helical" evidence="6">
    <location>
        <begin position="130"/>
        <end position="150"/>
    </location>
</feature>
<evidence type="ECO:0000256" key="4">
    <source>
        <dbReference type="ARBA" id="ARBA00022989"/>
    </source>
</evidence>
<dbReference type="GO" id="GO:0005886">
    <property type="term" value="C:plasma membrane"/>
    <property type="evidence" value="ECO:0007669"/>
    <property type="project" value="TreeGrafter"/>
</dbReference>
<dbReference type="GeneID" id="89941285"/>
<protein>
    <submittedName>
        <fullName evidence="7">Family A G protein-coupled receptor-like protein</fullName>
    </submittedName>
</protein>
<dbReference type="RefSeq" id="XP_064664732.1">
    <property type="nucleotide sequence ID" value="XM_064817160.1"/>
</dbReference>
<dbReference type="PANTHER" id="PTHR28286:SF1">
    <property type="entry name" value="30 KDA HEAT SHOCK PROTEIN-RELATED"/>
    <property type="match status" value="1"/>
</dbReference>
<feature type="transmembrane region" description="Helical" evidence="6">
    <location>
        <begin position="29"/>
        <end position="47"/>
    </location>
</feature>
<dbReference type="EMBL" id="MU853380">
    <property type="protein sequence ID" value="KAK4107162.1"/>
    <property type="molecule type" value="Genomic_DNA"/>
</dbReference>
<name>A0AAN6QBI4_9PEZI</name>
<feature type="transmembrane region" description="Helical" evidence="6">
    <location>
        <begin position="156"/>
        <end position="172"/>
    </location>
</feature>
<organism evidence="7 8">
    <name type="scientific">Canariomyces notabilis</name>
    <dbReference type="NCBI Taxonomy" id="2074819"/>
    <lineage>
        <taxon>Eukaryota</taxon>
        <taxon>Fungi</taxon>
        <taxon>Dikarya</taxon>
        <taxon>Ascomycota</taxon>
        <taxon>Pezizomycotina</taxon>
        <taxon>Sordariomycetes</taxon>
        <taxon>Sordariomycetidae</taxon>
        <taxon>Sordariales</taxon>
        <taxon>Chaetomiaceae</taxon>
        <taxon>Canariomyces</taxon>
    </lineage>
</organism>
<evidence type="ECO:0000256" key="1">
    <source>
        <dbReference type="ARBA" id="ARBA00004141"/>
    </source>
</evidence>
<reference evidence="7" key="1">
    <citation type="journal article" date="2023" name="Mol. Phylogenet. Evol.">
        <title>Genome-scale phylogeny and comparative genomics of the fungal order Sordariales.</title>
        <authorList>
            <person name="Hensen N."/>
            <person name="Bonometti L."/>
            <person name="Westerberg I."/>
            <person name="Brannstrom I.O."/>
            <person name="Guillou S."/>
            <person name="Cros-Aarteil S."/>
            <person name="Calhoun S."/>
            <person name="Haridas S."/>
            <person name="Kuo A."/>
            <person name="Mondo S."/>
            <person name="Pangilinan J."/>
            <person name="Riley R."/>
            <person name="LaButti K."/>
            <person name="Andreopoulos B."/>
            <person name="Lipzen A."/>
            <person name="Chen C."/>
            <person name="Yan M."/>
            <person name="Daum C."/>
            <person name="Ng V."/>
            <person name="Clum A."/>
            <person name="Steindorff A."/>
            <person name="Ohm R.A."/>
            <person name="Martin F."/>
            <person name="Silar P."/>
            <person name="Natvig D.O."/>
            <person name="Lalanne C."/>
            <person name="Gautier V."/>
            <person name="Ament-Velasquez S.L."/>
            <person name="Kruys A."/>
            <person name="Hutchinson M.I."/>
            <person name="Powell A.J."/>
            <person name="Barry K."/>
            <person name="Miller A.N."/>
            <person name="Grigoriev I.V."/>
            <person name="Debuchy R."/>
            <person name="Gladieux P."/>
            <person name="Hiltunen Thoren M."/>
            <person name="Johannesson H."/>
        </authorList>
    </citation>
    <scope>NUCLEOTIDE SEQUENCE</scope>
    <source>
        <strain evidence="7">CBS 508.74</strain>
    </source>
</reference>
<keyword evidence="4 6" id="KW-1133">Transmembrane helix</keyword>